<keyword evidence="1" id="KW-0732">Signal</keyword>
<dbReference type="AlphaFoldDB" id="A0A934IX45"/>
<dbReference type="PANTHER" id="PTHR37549">
    <property type="entry name" value="LIPOPROTEIN LPRI"/>
    <property type="match status" value="1"/>
</dbReference>
<organism evidence="4 5">
    <name type="scientific">Devosia sediminis</name>
    <dbReference type="NCBI Taxonomy" id="2798801"/>
    <lineage>
        <taxon>Bacteria</taxon>
        <taxon>Pseudomonadati</taxon>
        <taxon>Pseudomonadota</taxon>
        <taxon>Alphaproteobacteria</taxon>
        <taxon>Hyphomicrobiales</taxon>
        <taxon>Devosiaceae</taxon>
        <taxon>Devosia</taxon>
    </lineage>
</organism>
<reference evidence="4" key="1">
    <citation type="submission" date="2020-12" db="EMBL/GenBank/DDBJ databases">
        <title>Devosia sp. MSA67 isolated from Mo River.</title>
        <authorList>
            <person name="Ma F."/>
            <person name="Zi Z."/>
        </authorList>
    </citation>
    <scope>NUCLEOTIDE SEQUENCE</scope>
    <source>
        <strain evidence="4">MSA67</strain>
    </source>
</reference>
<evidence type="ECO:0000256" key="1">
    <source>
        <dbReference type="SAM" id="SignalP"/>
    </source>
</evidence>
<name>A0A934IX45_9HYPH</name>
<evidence type="ECO:0000313" key="4">
    <source>
        <dbReference type="EMBL" id="MBJ3786696.1"/>
    </source>
</evidence>
<dbReference type="Pfam" id="PF07007">
    <property type="entry name" value="LprI"/>
    <property type="match status" value="1"/>
</dbReference>
<dbReference type="Gene3D" id="3.90.640.20">
    <property type="entry name" value="Heat-shock cognate protein, ATPase"/>
    <property type="match status" value="1"/>
</dbReference>
<dbReference type="InterPro" id="IPR037126">
    <property type="entry name" value="PdaC/RsiV-like_sf"/>
</dbReference>
<dbReference type="Proteomes" id="UP000602124">
    <property type="component" value="Unassembled WGS sequence"/>
</dbReference>
<dbReference type="Gene3D" id="1.20.1270.180">
    <property type="match status" value="1"/>
</dbReference>
<keyword evidence="5" id="KW-1185">Reference proteome</keyword>
<comment type="caution">
    <text evidence="4">The sequence shown here is derived from an EMBL/GenBank/DDBJ whole genome shotgun (WGS) entry which is preliminary data.</text>
</comment>
<dbReference type="RefSeq" id="WP_198877901.1">
    <property type="nucleotide sequence ID" value="NZ_JAEKMH010000005.1"/>
</dbReference>
<feature type="signal peptide" evidence="1">
    <location>
        <begin position="1"/>
        <end position="22"/>
    </location>
</feature>
<sequence>MVRGLVCAALMASALSSYSSMAVKAASFDCAKASTPFEQAICGDDDLSTADERLAKTYATAIGGLSEFALTEMRTSQRAWLDYAQRACTRDAEPMASGTYDEWGLRCLRDVFNGRSRALEMSRMIDGDRYYPLAQFSVQQDPDEADNPDSNWPVAQHELTMVQIDGEEPYARTFNQLVQEEGALISTPFAAQGGPETMTDDTSSDTSNSIAVERVAGRNLISLEVNTYWYGHGAAHGNYAIYYKHFLKEQERFLEAGDMFQGKGWQRALLGLVVEAAKAEHGDNLMLDDTTYIAESVIDPSRWNLSDPYGLVIQFQPYEISAYAYGAPTTRVTWEALAPYLTENADRIRRGY</sequence>
<dbReference type="InterPro" id="IPR009739">
    <property type="entry name" value="LprI-like_N"/>
</dbReference>
<evidence type="ECO:0000313" key="5">
    <source>
        <dbReference type="Proteomes" id="UP000602124"/>
    </source>
</evidence>
<feature type="chain" id="PRO_5038109816" evidence="1">
    <location>
        <begin position="23"/>
        <end position="352"/>
    </location>
</feature>
<gene>
    <name evidence="4" type="ORF">JEQ47_18370</name>
</gene>
<evidence type="ECO:0000259" key="2">
    <source>
        <dbReference type="Pfam" id="PF07007"/>
    </source>
</evidence>
<accession>A0A934IX45</accession>
<feature type="domain" description="Lysozyme inhibitor LprI-like N-terminal" evidence="2">
    <location>
        <begin position="30"/>
        <end position="100"/>
    </location>
</feature>
<dbReference type="Pfam" id="PF11738">
    <property type="entry name" value="DUF3298"/>
    <property type="match status" value="1"/>
</dbReference>
<dbReference type="EMBL" id="JAEKMH010000005">
    <property type="protein sequence ID" value="MBJ3786696.1"/>
    <property type="molecule type" value="Genomic_DNA"/>
</dbReference>
<feature type="domain" description="DUF3298" evidence="3">
    <location>
        <begin position="292"/>
        <end position="335"/>
    </location>
</feature>
<evidence type="ECO:0000259" key="3">
    <source>
        <dbReference type="Pfam" id="PF11738"/>
    </source>
</evidence>
<dbReference type="PANTHER" id="PTHR37549:SF1">
    <property type="entry name" value="LIPOPROTEIN LPRI"/>
    <property type="match status" value="1"/>
</dbReference>
<dbReference type="InterPro" id="IPR052755">
    <property type="entry name" value="Lysozyme_Inhibitor_LprI"/>
</dbReference>
<protein>
    <submittedName>
        <fullName evidence="4">DUF1311 domain-containing protein</fullName>
    </submittedName>
</protein>
<dbReference type="GO" id="GO:0005576">
    <property type="term" value="C:extracellular region"/>
    <property type="evidence" value="ECO:0007669"/>
    <property type="project" value="TreeGrafter"/>
</dbReference>
<dbReference type="InterPro" id="IPR021729">
    <property type="entry name" value="DUF3298"/>
</dbReference>
<proteinExistence type="predicted"/>